<comment type="caution">
    <text evidence="1">The sequence shown here is derived from an EMBL/GenBank/DDBJ whole genome shotgun (WGS) entry which is preliminary data.</text>
</comment>
<reference evidence="1" key="1">
    <citation type="submission" date="2022-07" db="EMBL/GenBank/DDBJ databases">
        <title>Genome analysis of Parmales, a sister group of diatoms, reveals the evolutionary specialization of diatoms from phago-mixotrophs to photoautotrophs.</title>
        <authorList>
            <person name="Ban H."/>
            <person name="Sato S."/>
            <person name="Yoshikawa S."/>
            <person name="Kazumasa Y."/>
            <person name="Nakamura Y."/>
            <person name="Ichinomiya M."/>
            <person name="Saitoh K."/>
            <person name="Sato N."/>
            <person name="Blanc-Mathieu R."/>
            <person name="Endo H."/>
            <person name="Kuwata A."/>
            <person name="Ogata H."/>
        </authorList>
    </citation>
    <scope>NUCLEOTIDE SEQUENCE</scope>
</reference>
<keyword evidence="2" id="KW-1185">Reference proteome</keyword>
<protein>
    <submittedName>
        <fullName evidence="1">Uncharacterized protein</fullName>
    </submittedName>
</protein>
<evidence type="ECO:0000313" key="2">
    <source>
        <dbReference type="Proteomes" id="UP001165082"/>
    </source>
</evidence>
<proteinExistence type="predicted"/>
<name>A0A9W7CHR1_9STRA</name>
<gene>
    <name evidence="1" type="ORF">TrRE_jg3850</name>
</gene>
<feature type="non-terminal residue" evidence="1">
    <location>
        <position position="172"/>
    </location>
</feature>
<evidence type="ECO:0000313" key="1">
    <source>
        <dbReference type="EMBL" id="GMI06058.1"/>
    </source>
</evidence>
<organism evidence="1 2">
    <name type="scientific">Triparma retinervis</name>
    <dbReference type="NCBI Taxonomy" id="2557542"/>
    <lineage>
        <taxon>Eukaryota</taxon>
        <taxon>Sar</taxon>
        <taxon>Stramenopiles</taxon>
        <taxon>Ochrophyta</taxon>
        <taxon>Bolidophyceae</taxon>
        <taxon>Parmales</taxon>
        <taxon>Triparmaceae</taxon>
        <taxon>Triparma</taxon>
    </lineage>
</organism>
<dbReference type="Proteomes" id="UP001165082">
    <property type="component" value="Unassembled WGS sequence"/>
</dbReference>
<dbReference type="EMBL" id="BRXZ01000142">
    <property type="protein sequence ID" value="GMI06058.1"/>
    <property type="molecule type" value="Genomic_DNA"/>
</dbReference>
<sequence>MASPKAGGGLFFGAKKKPKPAIDVREIADVNTSLDLEDALSIGLIKIQFISPLPAKVRLSFIDYTNFYPSSRPVPCPGTWFPCEYLTLLLRAAQTSNLEPCVDELVPTIVCNHVLCGSSIWTTLSPGGSTLHENADDLRDVIEDLMKVEETYTNPILVIPTQGTETIPDDWK</sequence>
<dbReference type="AlphaFoldDB" id="A0A9W7CHR1"/>
<accession>A0A9W7CHR1</accession>